<evidence type="ECO:0000259" key="2">
    <source>
        <dbReference type="Pfam" id="PF04773"/>
    </source>
</evidence>
<dbReference type="EMBL" id="LPWH01000051">
    <property type="protein sequence ID" value="POR03995.1"/>
    <property type="molecule type" value="Genomic_DNA"/>
</dbReference>
<feature type="domain" description="FecR protein" evidence="2">
    <location>
        <begin position="56"/>
        <end position="150"/>
    </location>
</feature>
<feature type="region of interest" description="Disordered" evidence="1">
    <location>
        <begin position="158"/>
        <end position="225"/>
    </location>
</feature>
<dbReference type="PANTHER" id="PTHR38731:SF3">
    <property type="entry name" value="BLL6125 PROTEIN"/>
    <property type="match status" value="1"/>
</dbReference>
<evidence type="ECO:0000313" key="4">
    <source>
        <dbReference type="Proteomes" id="UP000237350"/>
    </source>
</evidence>
<sequence length="225" mass="23540">MTRTGLLGALLIATALPVLALEARVSSVQGKVEIRTDSTAPWIAAAEGMRLPLGATISTGFNSQAELVVGPATLQVRALSRMRLDELMEREGVVQSDLHLQVGRVRADVRSAEGLRSEFRLSSPIATAAVRGTSFEFDGTTVQVDQGSVRLANQYNEGVPVGAGESSGSTGDEPPPPPSESREAAAIVVAFTPGAEESGDRQEGVLESSAPTTGGIRVNWSFNPD</sequence>
<comment type="caution">
    <text evidence="3">The sequence shown here is derived from an EMBL/GenBank/DDBJ whole genome shotgun (WGS) entry which is preliminary data.</text>
</comment>
<dbReference type="InterPro" id="IPR006860">
    <property type="entry name" value="FecR"/>
</dbReference>
<dbReference type="RefSeq" id="WP_181015373.1">
    <property type="nucleotide sequence ID" value="NZ_LPWH01000051.1"/>
</dbReference>
<dbReference type="Proteomes" id="UP000237350">
    <property type="component" value="Unassembled WGS sequence"/>
</dbReference>
<accession>A0A2S4JWT8</accession>
<evidence type="ECO:0000256" key="1">
    <source>
        <dbReference type="SAM" id="MobiDB-lite"/>
    </source>
</evidence>
<reference evidence="4" key="1">
    <citation type="submission" date="2015-12" db="EMBL/GenBank/DDBJ databases">
        <authorList>
            <person name="Lodha T.D."/>
            <person name="Chintalapati S."/>
            <person name="Chintalapati V.R."/>
            <person name="Sravanthi T."/>
        </authorList>
    </citation>
    <scope>NUCLEOTIDE SEQUENCE [LARGE SCALE GENOMIC DNA]</scope>
    <source>
        <strain evidence="4">JC133</strain>
    </source>
</reference>
<proteinExistence type="predicted"/>
<dbReference type="PANTHER" id="PTHR38731">
    <property type="entry name" value="LIPL45-RELATED LIPOPROTEIN-RELATED"/>
    <property type="match status" value="1"/>
</dbReference>
<dbReference type="Pfam" id="PF04773">
    <property type="entry name" value="FecR"/>
    <property type="match status" value="1"/>
</dbReference>
<organism evidence="3 4">
    <name type="scientific">Alkalispirochaeta sphaeroplastigenens</name>
    <dbReference type="NCBI Taxonomy" id="1187066"/>
    <lineage>
        <taxon>Bacteria</taxon>
        <taxon>Pseudomonadati</taxon>
        <taxon>Spirochaetota</taxon>
        <taxon>Spirochaetia</taxon>
        <taxon>Spirochaetales</taxon>
        <taxon>Spirochaetaceae</taxon>
        <taxon>Alkalispirochaeta</taxon>
    </lineage>
</organism>
<keyword evidence="4" id="KW-1185">Reference proteome</keyword>
<evidence type="ECO:0000313" key="3">
    <source>
        <dbReference type="EMBL" id="POR03995.1"/>
    </source>
</evidence>
<name>A0A2S4JWT8_9SPIO</name>
<protein>
    <recommendedName>
        <fullName evidence="2">FecR protein domain-containing protein</fullName>
    </recommendedName>
</protein>
<gene>
    <name evidence="3" type="ORF">AU468_04850</name>
</gene>
<dbReference type="AlphaFoldDB" id="A0A2S4JWT8"/>